<accession>A0ABN7MM50</accession>
<reference evidence="2 3" key="1">
    <citation type="submission" date="2021-02" db="EMBL/GenBank/DDBJ databases">
        <authorList>
            <person name="Pothier F. J."/>
        </authorList>
    </citation>
    <scope>NUCLEOTIDE SEQUENCE [LARGE SCALE GENOMIC DNA]</scope>
    <source>
        <strain evidence="2 3">301</strain>
    </source>
</reference>
<dbReference type="Gene3D" id="3.40.50.300">
    <property type="entry name" value="P-loop containing nucleotide triphosphate hydrolases"/>
    <property type="match status" value="2"/>
</dbReference>
<gene>
    <name evidence="2" type="ORF">XAC301_32420</name>
</gene>
<name>A0ABN7MM50_9XANT</name>
<dbReference type="InterPro" id="IPR026866">
    <property type="entry name" value="CR006_AAA"/>
</dbReference>
<dbReference type="SUPFAM" id="SSF52540">
    <property type="entry name" value="P-loop containing nucleoside triphosphate hydrolases"/>
    <property type="match status" value="1"/>
</dbReference>
<dbReference type="PANTHER" id="PTHR32114:SF2">
    <property type="entry name" value="ABC TRANSPORTER ABCH.3"/>
    <property type="match status" value="1"/>
</dbReference>
<evidence type="ECO:0000313" key="3">
    <source>
        <dbReference type="Proteomes" id="UP000835287"/>
    </source>
</evidence>
<dbReference type="InterPro" id="IPR027417">
    <property type="entry name" value="P-loop_NTPase"/>
</dbReference>
<feature type="domain" description="Protein CR006 P-loop" evidence="1">
    <location>
        <begin position="389"/>
        <end position="705"/>
    </location>
</feature>
<organism evidence="2 3">
    <name type="scientific">Xanthomonas arboricola pv. corylina</name>
    <dbReference type="NCBI Taxonomy" id="487821"/>
    <lineage>
        <taxon>Bacteria</taxon>
        <taxon>Pseudomonadati</taxon>
        <taxon>Pseudomonadota</taxon>
        <taxon>Gammaproteobacteria</taxon>
        <taxon>Lysobacterales</taxon>
        <taxon>Lysobacteraceae</taxon>
        <taxon>Xanthomonas</taxon>
    </lineage>
</organism>
<dbReference type="Pfam" id="PF13166">
    <property type="entry name" value="AAA_13"/>
    <property type="match status" value="1"/>
</dbReference>
<dbReference type="EMBL" id="HG992338">
    <property type="protein sequence ID" value="CAE6815712.1"/>
    <property type="molecule type" value="Genomic_DNA"/>
</dbReference>
<keyword evidence="3" id="KW-1185">Reference proteome</keyword>
<dbReference type="PANTHER" id="PTHR32114">
    <property type="entry name" value="ABC TRANSPORTER ABCH.3"/>
    <property type="match status" value="1"/>
</dbReference>
<dbReference type="RefSeq" id="WP_080639629.1">
    <property type="nucleotide sequence ID" value="NZ_HG992338.1"/>
</dbReference>
<evidence type="ECO:0000259" key="1">
    <source>
        <dbReference type="Pfam" id="PF13166"/>
    </source>
</evidence>
<dbReference type="Proteomes" id="UP000835287">
    <property type="component" value="Chromosome"/>
</dbReference>
<dbReference type="EMBL" id="HG992338">
    <property type="protein sequence ID" value="CAE6815731.1"/>
    <property type="molecule type" value="Genomic_DNA"/>
</dbReference>
<sequence>MAKKEGAAAPTALEDWLNGRPSWLRMAAAILIEHRRVPTEEEMEALAAHCLAEADNTLDAPHPPLTPGTILGTPSAADLRIDSVSAIRGVNAIGEDATLDLSQGQMTVVYGPNGAGKSGYARLMKHVCGARAKGSIHGNVFKQGSAAASALIKVTATRADGTTASADLGWEEAHGPHPKLKAVPVFDSATAVEFGDTATTATHLPRAMRFVGMLIQISDGIAIRLKARAAKLTSSLPLIPAEHSQSSAATLLHKLTAKLTEDDVNKACAFPPALNEERLALETALAQANPEVAHAKTVGELERLSQMATSVSALKESLSDENAQALVDARSNAEIKRQAATAYATAFLDELPLKGVGDAVWRTLWQAARAYSTGHAYPAHPFPHVGEEACCVLCQQPLGDDGKARLASFEHYLNDTLQTEAKSAEDALEALKKALPAPLADVAWQAQCAAIGLETEQATQLLKAIHARLKAMTEATAAPAVEWSVWTNAYDQKVKSTTAERNALAVLLDPKGRAEKETRLRELKARQWLAGQRDAVWADVVRLKRVATVETAVRSTSTNQLTSKSNDVGESELAQGYCDRFNAELQALGGNLLPVRMAHRAVGKGAFTFYIELKDATGGVKNREILSEGEQRIVTLAAFLADATGLTQGLPVIFDDPISSLDQRYEEAVAKRLVDLAEHRQVIVFTHRLSLMVLLQNAAEQRAKLDQPAVKVSVESIARDGSRTGMPAQINTFSLKPQSGFGQMVGNIGQLKKLDAPLKELALKAACSNFRILVERSVEDDLCSGIVNRYRREIKTLNKLKRLNAITPADCALIDGMMSKYSAFEHSQPTDTPSWLPEPDDLLADVQAMLDWTKEFNKRAEAAAKGNP</sequence>
<evidence type="ECO:0000313" key="2">
    <source>
        <dbReference type="EMBL" id="CAE6815712.1"/>
    </source>
</evidence>
<protein>
    <recommendedName>
        <fullName evidence="1">Protein CR006 P-loop domain-containing protein</fullName>
    </recommendedName>
</protein>
<proteinExistence type="predicted"/>